<dbReference type="GO" id="GO:0015627">
    <property type="term" value="C:type II protein secretion system complex"/>
    <property type="evidence" value="ECO:0007669"/>
    <property type="project" value="InterPro"/>
</dbReference>
<evidence type="ECO:0000256" key="5">
    <source>
        <dbReference type="ARBA" id="ARBA00023136"/>
    </source>
</evidence>
<evidence type="ECO:0000256" key="3">
    <source>
        <dbReference type="ARBA" id="ARBA00022692"/>
    </source>
</evidence>
<dbReference type="Pfam" id="PF07963">
    <property type="entry name" value="N_methyl"/>
    <property type="match status" value="1"/>
</dbReference>
<dbReference type="AlphaFoldDB" id="A0A2M6R981"/>
<dbReference type="Gene3D" id="3.30.700.10">
    <property type="entry name" value="Glycoprotein, Type 4 Pilin"/>
    <property type="match status" value="1"/>
</dbReference>
<dbReference type="GO" id="GO:0016020">
    <property type="term" value="C:membrane"/>
    <property type="evidence" value="ECO:0007669"/>
    <property type="project" value="UniProtKB-SubCell"/>
</dbReference>
<feature type="transmembrane region" description="Helical" evidence="6">
    <location>
        <begin position="6"/>
        <end position="27"/>
    </location>
</feature>
<dbReference type="InterPro" id="IPR012902">
    <property type="entry name" value="N_methyl_site"/>
</dbReference>
<comment type="subcellular location">
    <subcellularLocation>
        <location evidence="1">Membrane</location>
        <topology evidence="1">Single-pass membrane protein</topology>
    </subcellularLocation>
</comment>
<evidence type="ECO:0000256" key="4">
    <source>
        <dbReference type="ARBA" id="ARBA00022989"/>
    </source>
</evidence>
<evidence type="ECO:0000313" key="7">
    <source>
        <dbReference type="EMBL" id="PIS07184.1"/>
    </source>
</evidence>
<keyword evidence="4 6" id="KW-1133">Transmembrane helix</keyword>
<evidence type="ECO:0000256" key="2">
    <source>
        <dbReference type="ARBA" id="ARBA00022481"/>
    </source>
</evidence>
<sequence length="136" mass="14183">MTIKRGFTLIELLIVIAIIGILAGVLITSLSGQRVKAYNANALTTLESVKPIAFGCVLDNKELTTYTTTDGGGAICAGITENWPSLETTKTKWKYESLTSVPADATFSYVATSGVAGTAPTITCTQAGCVKSGTGW</sequence>
<gene>
    <name evidence="7" type="ORF">COT79_00615</name>
</gene>
<keyword evidence="2" id="KW-0488">Methylation</keyword>
<dbReference type="NCBIfam" id="TIGR02532">
    <property type="entry name" value="IV_pilin_GFxxxE"/>
    <property type="match status" value="1"/>
</dbReference>
<dbReference type="InterPro" id="IPR002416">
    <property type="entry name" value="T2SS_protein-GspH"/>
</dbReference>
<dbReference type="SUPFAM" id="SSF54523">
    <property type="entry name" value="Pili subunits"/>
    <property type="match status" value="1"/>
</dbReference>
<organism evidence="7 8">
    <name type="scientific">Candidatus Berkelbacteria bacterium CG10_big_fil_rev_8_21_14_0_10_43_14</name>
    <dbReference type="NCBI Taxonomy" id="1974515"/>
    <lineage>
        <taxon>Bacteria</taxon>
        <taxon>Candidatus Berkelbacteria</taxon>
    </lineage>
</organism>
<proteinExistence type="predicted"/>
<name>A0A2M6R981_9BACT</name>
<accession>A0A2M6R981</accession>
<evidence type="ECO:0000256" key="6">
    <source>
        <dbReference type="SAM" id="Phobius"/>
    </source>
</evidence>
<evidence type="ECO:0000256" key="1">
    <source>
        <dbReference type="ARBA" id="ARBA00004167"/>
    </source>
</evidence>
<dbReference type="PROSITE" id="PS00409">
    <property type="entry name" value="PROKAR_NTER_METHYL"/>
    <property type="match status" value="1"/>
</dbReference>
<dbReference type="GO" id="GO:0015628">
    <property type="term" value="P:protein secretion by the type II secretion system"/>
    <property type="evidence" value="ECO:0007669"/>
    <property type="project" value="InterPro"/>
</dbReference>
<comment type="caution">
    <text evidence="7">The sequence shown here is derived from an EMBL/GenBank/DDBJ whole genome shotgun (WGS) entry which is preliminary data.</text>
</comment>
<keyword evidence="5 6" id="KW-0472">Membrane</keyword>
<dbReference type="PRINTS" id="PR00885">
    <property type="entry name" value="BCTERIALGSPH"/>
</dbReference>
<dbReference type="EMBL" id="PEZX01000012">
    <property type="protein sequence ID" value="PIS07184.1"/>
    <property type="molecule type" value="Genomic_DNA"/>
</dbReference>
<evidence type="ECO:0000313" key="8">
    <source>
        <dbReference type="Proteomes" id="UP000231162"/>
    </source>
</evidence>
<protein>
    <recommendedName>
        <fullName evidence="9">Prepilin-type cleavage/methylation domain-containing protein</fullName>
    </recommendedName>
</protein>
<evidence type="ECO:0008006" key="9">
    <source>
        <dbReference type="Google" id="ProtNLM"/>
    </source>
</evidence>
<dbReference type="Proteomes" id="UP000231162">
    <property type="component" value="Unassembled WGS sequence"/>
</dbReference>
<dbReference type="InterPro" id="IPR045584">
    <property type="entry name" value="Pilin-like"/>
</dbReference>
<reference evidence="8" key="1">
    <citation type="submission" date="2017-09" db="EMBL/GenBank/DDBJ databases">
        <title>Depth-based differentiation of microbial function through sediment-hosted aquifers and enrichment of novel symbionts in the deep terrestrial subsurface.</title>
        <authorList>
            <person name="Probst A.J."/>
            <person name="Ladd B."/>
            <person name="Jarett J.K."/>
            <person name="Geller-Mcgrath D.E."/>
            <person name="Sieber C.M.K."/>
            <person name="Emerson J.B."/>
            <person name="Anantharaman K."/>
            <person name="Thomas B.C."/>
            <person name="Malmstrom R."/>
            <person name="Stieglmeier M."/>
            <person name="Klingl A."/>
            <person name="Woyke T."/>
            <person name="Ryan C.M."/>
            <person name="Banfield J.F."/>
        </authorList>
    </citation>
    <scope>NUCLEOTIDE SEQUENCE [LARGE SCALE GENOMIC DNA]</scope>
</reference>
<keyword evidence="3 6" id="KW-0812">Transmembrane</keyword>